<dbReference type="GO" id="GO:0016881">
    <property type="term" value="F:acid-amino acid ligase activity"/>
    <property type="evidence" value="ECO:0007669"/>
    <property type="project" value="TreeGrafter"/>
</dbReference>
<reference evidence="6" key="1">
    <citation type="submission" date="2013-01" db="EMBL/GenBank/DDBJ databases">
        <title>Draft Genome Sequence of a Mulberry Tree, Morus notabilis C.K. Schneid.</title>
        <authorList>
            <person name="He N."/>
            <person name="Zhao S."/>
        </authorList>
    </citation>
    <scope>NUCLEOTIDE SEQUENCE</scope>
</reference>
<evidence type="ECO:0000313" key="5">
    <source>
        <dbReference type="EMBL" id="EXB44646.1"/>
    </source>
</evidence>
<dbReference type="AlphaFoldDB" id="W9QNN8"/>
<dbReference type="PANTHER" id="PTHR31901:SF48">
    <property type="entry name" value="INDOLE-3-ACETIC ACID-AMIDO SYNTHETASE GH3.10"/>
    <property type="match status" value="1"/>
</dbReference>
<keyword evidence="6" id="KW-1185">Reference proteome</keyword>
<dbReference type="PANTHER" id="PTHR31901">
    <property type="entry name" value="GH3 DOMAIN-CONTAINING PROTEIN"/>
    <property type="match status" value="1"/>
</dbReference>
<evidence type="ECO:0000259" key="3">
    <source>
        <dbReference type="Pfam" id="PF23571"/>
    </source>
</evidence>
<name>W9QNN8_9ROSA</name>
<dbReference type="Proteomes" id="UP000030645">
    <property type="component" value="Unassembled WGS sequence"/>
</dbReference>
<feature type="domain" description="GH3 middle" evidence="3">
    <location>
        <begin position="26"/>
        <end position="99"/>
    </location>
</feature>
<dbReference type="STRING" id="981085.W9QNN8"/>
<dbReference type="InterPro" id="IPR004993">
    <property type="entry name" value="GH3"/>
</dbReference>
<comment type="similarity">
    <text evidence="1">Belongs to the IAA-amido conjugating enzyme family.</text>
</comment>
<dbReference type="InterPro" id="IPR055377">
    <property type="entry name" value="GH3_M"/>
</dbReference>
<protein>
    <submittedName>
        <fullName evidence="5">Uncharacterized protein</fullName>
    </submittedName>
</protein>
<accession>W9QNN8</accession>
<dbReference type="InterPro" id="IPR055378">
    <property type="entry name" value="GH3_C"/>
</dbReference>
<gene>
    <name evidence="5" type="ORF">L484_010337</name>
</gene>
<dbReference type="Pfam" id="PF23571">
    <property type="entry name" value="GH3_M"/>
    <property type="match status" value="1"/>
</dbReference>
<dbReference type="Pfam" id="PF23572">
    <property type="entry name" value="GH3_C"/>
    <property type="match status" value="1"/>
</dbReference>
<keyword evidence="2" id="KW-0436">Ligase</keyword>
<dbReference type="eggNOG" id="ENOG502QT0R">
    <property type="taxonomic scope" value="Eukaryota"/>
</dbReference>
<dbReference type="EMBL" id="KE343877">
    <property type="protein sequence ID" value="EXB44646.1"/>
    <property type="molecule type" value="Genomic_DNA"/>
</dbReference>
<sequence>MQWIRIIGELSWVHCRSLFSSERVSYAIVPTISYFEFIPLHKKEQNFISMSDDFIEDEPVPLSQVKVGQEYEIVLTTFTARYRLGNVVEVVGFHNGTPKKDLQIVVEKGSELLVRRAKAELVDFTSHADVTNQPGHYCVICWEIKGEVDERVLKDCCTEMDASFVDHRYVVSRRSNSIGPLELRIVERGTFKKILDYLVGNRVSFSQFKTTRCTNNKGILGILNAGTIQRFHSAAIED</sequence>
<evidence type="ECO:0000256" key="2">
    <source>
        <dbReference type="ARBA" id="ARBA00022598"/>
    </source>
</evidence>
<organism evidence="5 6">
    <name type="scientific">Morus notabilis</name>
    <dbReference type="NCBI Taxonomy" id="981085"/>
    <lineage>
        <taxon>Eukaryota</taxon>
        <taxon>Viridiplantae</taxon>
        <taxon>Streptophyta</taxon>
        <taxon>Embryophyta</taxon>
        <taxon>Tracheophyta</taxon>
        <taxon>Spermatophyta</taxon>
        <taxon>Magnoliopsida</taxon>
        <taxon>eudicotyledons</taxon>
        <taxon>Gunneridae</taxon>
        <taxon>Pentapetalae</taxon>
        <taxon>rosids</taxon>
        <taxon>fabids</taxon>
        <taxon>Rosales</taxon>
        <taxon>Moraceae</taxon>
        <taxon>Moreae</taxon>
        <taxon>Morus</taxon>
    </lineage>
</organism>
<proteinExistence type="inferred from homology"/>
<feature type="domain" description="GH3 C-terminal" evidence="4">
    <location>
        <begin position="101"/>
        <end position="217"/>
    </location>
</feature>
<evidence type="ECO:0000256" key="1">
    <source>
        <dbReference type="ARBA" id="ARBA00008068"/>
    </source>
</evidence>
<evidence type="ECO:0000313" key="6">
    <source>
        <dbReference type="Proteomes" id="UP000030645"/>
    </source>
</evidence>
<dbReference type="GO" id="GO:0005737">
    <property type="term" value="C:cytoplasm"/>
    <property type="evidence" value="ECO:0007669"/>
    <property type="project" value="TreeGrafter"/>
</dbReference>
<evidence type="ECO:0000259" key="4">
    <source>
        <dbReference type="Pfam" id="PF23572"/>
    </source>
</evidence>